<accession>A0A645H8F8</accession>
<dbReference type="EMBL" id="VSSQ01084627">
    <property type="protein sequence ID" value="MPN32554.1"/>
    <property type="molecule type" value="Genomic_DNA"/>
</dbReference>
<evidence type="ECO:0000313" key="1">
    <source>
        <dbReference type="EMBL" id="MPN32554.1"/>
    </source>
</evidence>
<comment type="caution">
    <text evidence="1">The sequence shown here is derived from an EMBL/GenBank/DDBJ whole genome shotgun (WGS) entry which is preliminary data.</text>
</comment>
<proteinExistence type="predicted"/>
<gene>
    <name evidence="1" type="ORF">SDC9_180033</name>
</gene>
<name>A0A645H8F8_9ZZZZ</name>
<dbReference type="AlphaFoldDB" id="A0A645H8F8"/>
<organism evidence="1">
    <name type="scientific">bioreactor metagenome</name>
    <dbReference type="NCBI Taxonomy" id="1076179"/>
    <lineage>
        <taxon>unclassified sequences</taxon>
        <taxon>metagenomes</taxon>
        <taxon>ecological metagenomes</taxon>
    </lineage>
</organism>
<sequence length="204" mass="21998">MEGLPDGVQILIGIHMIFLNVEQHRDVRREVQEGTLIFTGFHDHDFGFSHPVIGLQKRHRRTDEHSGILARSHGDGGEQGGGGGFAVGAGNADGVPEVLHQIAQKLGAGHSGDVQFMGPDQFRMVGLDCGGIHDQILIIDVIAVMAGFDGRAFFADPDQGFGILLVGSGNRNPVVQQNSRDSAHHGTADSDDVHFLTFIFFQIK</sequence>
<protein>
    <submittedName>
        <fullName evidence="1">Uncharacterized protein</fullName>
    </submittedName>
</protein>
<reference evidence="1" key="1">
    <citation type="submission" date="2019-08" db="EMBL/GenBank/DDBJ databases">
        <authorList>
            <person name="Kucharzyk K."/>
            <person name="Murdoch R.W."/>
            <person name="Higgins S."/>
            <person name="Loffler F."/>
        </authorList>
    </citation>
    <scope>NUCLEOTIDE SEQUENCE</scope>
</reference>